<dbReference type="RefSeq" id="WP_054326708.1">
    <property type="nucleotide sequence ID" value="NZ_JACOPL010000007.1"/>
</dbReference>
<reference evidence="11" key="1">
    <citation type="submission" date="2020-08" db="EMBL/GenBank/DDBJ databases">
        <title>Genome public.</title>
        <authorList>
            <person name="Liu C."/>
            <person name="Sun Q."/>
        </authorList>
    </citation>
    <scope>NUCLEOTIDE SEQUENCE</scope>
    <source>
        <strain evidence="11">NSJ-28</strain>
    </source>
</reference>
<evidence type="ECO:0000256" key="4">
    <source>
        <dbReference type="ARBA" id="ARBA00022475"/>
    </source>
</evidence>
<name>A0A923LXA1_9FIRM</name>
<dbReference type="InterPro" id="IPR036019">
    <property type="entry name" value="MscL_channel"/>
</dbReference>
<dbReference type="PANTHER" id="PTHR30266">
    <property type="entry name" value="MECHANOSENSITIVE CHANNEL MSCL"/>
    <property type="match status" value="1"/>
</dbReference>
<dbReference type="InterPro" id="IPR019823">
    <property type="entry name" value="Mechanosensitive_channel_CS"/>
</dbReference>
<comment type="subunit">
    <text evidence="10">Homopentamer.</text>
</comment>
<dbReference type="PRINTS" id="PR01264">
    <property type="entry name" value="MECHCHANNEL"/>
</dbReference>
<dbReference type="Proteomes" id="UP000606499">
    <property type="component" value="Unassembled WGS sequence"/>
</dbReference>
<evidence type="ECO:0000256" key="5">
    <source>
        <dbReference type="ARBA" id="ARBA00022692"/>
    </source>
</evidence>
<evidence type="ECO:0000256" key="7">
    <source>
        <dbReference type="ARBA" id="ARBA00023065"/>
    </source>
</evidence>
<keyword evidence="6 10" id="KW-1133">Transmembrane helix</keyword>
<evidence type="ECO:0000256" key="8">
    <source>
        <dbReference type="ARBA" id="ARBA00023136"/>
    </source>
</evidence>
<proteinExistence type="inferred from homology"/>
<evidence type="ECO:0000256" key="9">
    <source>
        <dbReference type="ARBA" id="ARBA00023303"/>
    </source>
</evidence>
<comment type="function">
    <text evidence="10">Channel that opens in response to stretch forces in the membrane lipid bilayer. May participate in the regulation of osmotic pressure changes within the cell.</text>
</comment>
<dbReference type="GO" id="GO:0005886">
    <property type="term" value="C:plasma membrane"/>
    <property type="evidence" value="ECO:0007669"/>
    <property type="project" value="UniProtKB-SubCell"/>
</dbReference>
<keyword evidence="7 10" id="KW-0406">Ion transport</keyword>
<dbReference type="AlphaFoldDB" id="A0A923LXA1"/>
<keyword evidence="8 10" id="KW-0472">Membrane</keyword>
<dbReference type="InterPro" id="IPR001185">
    <property type="entry name" value="MS_channel"/>
</dbReference>
<dbReference type="SUPFAM" id="SSF81330">
    <property type="entry name" value="Gated mechanosensitive channel"/>
    <property type="match status" value="1"/>
</dbReference>
<dbReference type="HAMAP" id="MF_00115">
    <property type="entry name" value="MscL"/>
    <property type="match status" value="1"/>
</dbReference>
<gene>
    <name evidence="10 11" type="primary">mscL</name>
    <name evidence="11" type="ORF">H8S45_09115</name>
</gene>
<comment type="caution">
    <text evidence="11">The sequence shown here is derived from an EMBL/GenBank/DDBJ whole genome shotgun (WGS) entry which is preliminary data.</text>
</comment>
<organism evidence="11 12">
    <name type="scientific">Agathobaculum faecis</name>
    <dbReference type="NCBI Taxonomy" id="2763013"/>
    <lineage>
        <taxon>Bacteria</taxon>
        <taxon>Bacillati</taxon>
        <taxon>Bacillota</taxon>
        <taxon>Clostridia</taxon>
        <taxon>Eubacteriales</taxon>
        <taxon>Butyricicoccaceae</taxon>
        <taxon>Agathobaculum</taxon>
    </lineage>
</organism>
<keyword evidence="9 10" id="KW-0407">Ion channel</keyword>
<evidence type="ECO:0000256" key="10">
    <source>
        <dbReference type="HAMAP-Rule" id="MF_00115"/>
    </source>
</evidence>
<dbReference type="EMBL" id="JACOPL010000007">
    <property type="protein sequence ID" value="MBC5725614.1"/>
    <property type="molecule type" value="Genomic_DNA"/>
</dbReference>
<dbReference type="InterPro" id="IPR037673">
    <property type="entry name" value="MSC/AndL"/>
</dbReference>
<dbReference type="PROSITE" id="PS01327">
    <property type="entry name" value="MSCL"/>
    <property type="match status" value="1"/>
</dbReference>
<comment type="similarity">
    <text evidence="2 10">Belongs to the MscL family.</text>
</comment>
<comment type="subcellular location">
    <subcellularLocation>
        <location evidence="1 10">Cell membrane</location>
        <topology evidence="1 10">Multi-pass membrane protein</topology>
    </subcellularLocation>
</comment>
<dbReference type="GO" id="GO:0008381">
    <property type="term" value="F:mechanosensitive monoatomic ion channel activity"/>
    <property type="evidence" value="ECO:0007669"/>
    <property type="project" value="UniProtKB-UniRule"/>
</dbReference>
<sequence>MKKFIEEFKSFALRGNVMDMAIGVIIGGAFTSIVTSLTDNLINPLLGLAGNTDLSAFTLQIAGIELKYGAFLTSVINFLIMAFVLFCMLKAVNKLTSLGRKPDAPAAPTTKKCPYCCSDIPIAATKCAHCASELPREE</sequence>
<evidence type="ECO:0000256" key="3">
    <source>
        <dbReference type="ARBA" id="ARBA00022448"/>
    </source>
</evidence>
<feature type="transmembrane region" description="Helical" evidence="10">
    <location>
        <begin position="20"/>
        <end position="38"/>
    </location>
</feature>
<keyword evidence="4 10" id="KW-1003">Cell membrane</keyword>
<dbReference type="PANTHER" id="PTHR30266:SF2">
    <property type="entry name" value="LARGE-CONDUCTANCE MECHANOSENSITIVE CHANNEL"/>
    <property type="match status" value="1"/>
</dbReference>
<keyword evidence="12" id="KW-1185">Reference proteome</keyword>
<keyword evidence="3 10" id="KW-0813">Transport</keyword>
<accession>A0A923LXA1</accession>
<evidence type="ECO:0000313" key="11">
    <source>
        <dbReference type="EMBL" id="MBC5725614.1"/>
    </source>
</evidence>
<protein>
    <recommendedName>
        <fullName evidence="10">Large-conductance mechanosensitive channel</fullName>
    </recommendedName>
</protein>
<dbReference type="Gene3D" id="1.10.1200.120">
    <property type="entry name" value="Large-conductance mechanosensitive channel, MscL, domain 1"/>
    <property type="match status" value="1"/>
</dbReference>
<feature type="transmembrane region" description="Helical" evidence="10">
    <location>
        <begin position="68"/>
        <end position="92"/>
    </location>
</feature>
<dbReference type="NCBIfam" id="TIGR00220">
    <property type="entry name" value="mscL"/>
    <property type="match status" value="1"/>
</dbReference>
<evidence type="ECO:0000313" key="12">
    <source>
        <dbReference type="Proteomes" id="UP000606499"/>
    </source>
</evidence>
<evidence type="ECO:0000256" key="1">
    <source>
        <dbReference type="ARBA" id="ARBA00004651"/>
    </source>
</evidence>
<keyword evidence="5 10" id="KW-0812">Transmembrane</keyword>
<dbReference type="Pfam" id="PF01741">
    <property type="entry name" value="MscL"/>
    <property type="match status" value="1"/>
</dbReference>
<evidence type="ECO:0000256" key="2">
    <source>
        <dbReference type="ARBA" id="ARBA00007254"/>
    </source>
</evidence>
<evidence type="ECO:0000256" key="6">
    <source>
        <dbReference type="ARBA" id="ARBA00022989"/>
    </source>
</evidence>